<feature type="compositionally biased region" description="Basic and acidic residues" evidence="1">
    <location>
        <begin position="281"/>
        <end position="296"/>
    </location>
</feature>
<dbReference type="Proteomes" id="UP001054902">
    <property type="component" value="Unassembled WGS sequence"/>
</dbReference>
<accession>A0AAD3H593</accession>
<feature type="region of interest" description="Disordered" evidence="1">
    <location>
        <begin position="256"/>
        <end position="360"/>
    </location>
</feature>
<protein>
    <recommendedName>
        <fullName evidence="2">OTU domain-containing protein</fullName>
    </recommendedName>
</protein>
<organism evidence="3 4">
    <name type="scientific">Chaetoceros tenuissimus</name>
    <dbReference type="NCBI Taxonomy" id="426638"/>
    <lineage>
        <taxon>Eukaryota</taxon>
        <taxon>Sar</taxon>
        <taxon>Stramenopiles</taxon>
        <taxon>Ochrophyta</taxon>
        <taxon>Bacillariophyta</taxon>
        <taxon>Coscinodiscophyceae</taxon>
        <taxon>Chaetocerotophycidae</taxon>
        <taxon>Chaetocerotales</taxon>
        <taxon>Chaetocerotaceae</taxon>
        <taxon>Chaetoceros</taxon>
    </lineage>
</organism>
<feature type="compositionally biased region" description="Acidic residues" evidence="1">
    <location>
        <begin position="266"/>
        <end position="280"/>
    </location>
</feature>
<evidence type="ECO:0000313" key="4">
    <source>
        <dbReference type="Proteomes" id="UP001054902"/>
    </source>
</evidence>
<comment type="caution">
    <text evidence="3">The sequence shown here is derived from an EMBL/GenBank/DDBJ whole genome shotgun (WGS) entry which is preliminary data.</text>
</comment>
<evidence type="ECO:0000256" key="1">
    <source>
        <dbReference type="SAM" id="MobiDB-lite"/>
    </source>
</evidence>
<name>A0AAD3H593_9STRA</name>
<proteinExistence type="predicted"/>
<feature type="compositionally biased region" description="Basic and acidic residues" evidence="1">
    <location>
        <begin position="332"/>
        <end position="345"/>
    </location>
</feature>
<feature type="domain" description="OTU" evidence="2">
    <location>
        <begin position="478"/>
        <end position="651"/>
    </location>
</feature>
<reference evidence="3 4" key="1">
    <citation type="journal article" date="2021" name="Sci. Rep.">
        <title>The genome of the diatom Chaetoceros tenuissimus carries an ancient integrated fragment of an extant virus.</title>
        <authorList>
            <person name="Hongo Y."/>
            <person name="Kimura K."/>
            <person name="Takaki Y."/>
            <person name="Yoshida Y."/>
            <person name="Baba S."/>
            <person name="Kobayashi G."/>
            <person name="Nagasaki K."/>
            <person name="Hano T."/>
            <person name="Tomaru Y."/>
        </authorList>
    </citation>
    <scope>NUCLEOTIDE SEQUENCE [LARGE SCALE GENOMIC DNA]</scope>
    <source>
        <strain evidence="3 4">NIES-3715</strain>
    </source>
</reference>
<dbReference type="Gene3D" id="3.90.70.80">
    <property type="match status" value="1"/>
</dbReference>
<evidence type="ECO:0000259" key="2">
    <source>
        <dbReference type="PROSITE" id="PS50802"/>
    </source>
</evidence>
<dbReference type="PROSITE" id="PS50802">
    <property type="entry name" value="OTU"/>
    <property type="match status" value="1"/>
</dbReference>
<dbReference type="SUPFAM" id="SSF54001">
    <property type="entry name" value="Cysteine proteinases"/>
    <property type="match status" value="1"/>
</dbReference>
<sequence length="655" mass="75757">MKIAEKAIEICYSGCQTGRHFPVYGMFKHHGNRKSNQSNASGLEQEGSQCKHEYYEQNITSALAPICRSYISRLHTQAVEAGSHCGEVFMPQFLNISHENHMTNVLDMMLVTTQKFFNGFHVDGDQMTTAVYKEFKKHLLSLSDEETKEYIMMWDALFHGCDFPTTCCWKLREGKNGFIHFHFFVLGELFMAFDLSSEELQENDQIGATFHAAFFIHCSSVSVWLDECNEEVFLDTPKGVSMYNFAWGSTARPKTKTVRPTVVDSSDTDDTNDTGDTDMEESSHSNENEFEERQVEESIPTFDEIVDNGNQGENEEERQEALPTMEENTNVEECHDVNDGKHIEESSPMTEVNGGSEENVDNMEEYQDIEEQRQIEASIPMTEENVDYDLDLEEDGNVRNIDETKLNLLMEFLDNLHDEQYSSIKNILKNPEEEHCKELPNPSSLPNDGDIFLNYFQTIARRKKGEKAIRRELRKSNIDYNNVRGDGNCWFRCISFQLQGTESNHLLWRSILCQWMIFLRQKKEMDKEKALDWFDVNFDWYDQSMLDMSENGSYIDGYGMQALELLLQRRTIVLSEGDEFNVHSTSGMKSLDGKKQRILYMVLTDLEAEKIRASEKYRMDLAEAKKISDDAAEEVRRSAEVNNHYICIVPQYKVH</sequence>
<dbReference type="InterPro" id="IPR003323">
    <property type="entry name" value="OTU_dom"/>
</dbReference>
<dbReference type="InterPro" id="IPR038765">
    <property type="entry name" value="Papain-like_cys_pep_sf"/>
</dbReference>
<keyword evidence="4" id="KW-1185">Reference proteome</keyword>
<dbReference type="CDD" id="cd22744">
    <property type="entry name" value="OTU"/>
    <property type="match status" value="1"/>
</dbReference>
<evidence type="ECO:0000313" key="3">
    <source>
        <dbReference type="EMBL" id="GFH50419.1"/>
    </source>
</evidence>
<dbReference type="EMBL" id="BLLK01000039">
    <property type="protein sequence ID" value="GFH50419.1"/>
    <property type="molecule type" value="Genomic_DNA"/>
</dbReference>
<dbReference type="AlphaFoldDB" id="A0AAD3H593"/>
<gene>
    <name evidence="3" type="ORF">CTEN210_06895</name>
</gene>